<dbReference type="Proteomes" id="UP001152300">
    <property type="component" value="Unassembled WGS sequence"/>
</dbReference>
<name>A0A9X0DER8_9HELO</name>
<keyword evidence="4" id="KW-1185">Reference proteome</keyword>
<evidence type="ECO:0000313" key="4">
    <source>
        <dbReference type="Proteomes" id="UP001152300"/>
    </source>
</evidence>
<keyword evidence="2" id="KW-0812">Transmembrane</keyword>
<accession>A0A9X0DER8</accession>
<dbReference type="EMBL" id="JAPEIS010000015">
    <property type="protein sequence ID" value="KAJ8058922.1"/>
    <property type="molecule type" value="Genomic_DNA"/>
</dbReference>
<feature type="transmembrane region" description="Helical" evidence="2">
    <location>
        <begin position="27"/>
        <end position="49"/>
    </location>
</feature>
<sequence>MPRCLSILLIITNYTPGINLHFKMPNSIQISIIAFCMVVLVAMLAWTFCWPHKHHRYGMDHSKKAAKNRSRTAGRSHGDIEMHPKNWNENDNSSGVEKKRAMPVYEVEKDEST</sequence>
<feature type="compositionally biased region" description="Basic and acidic residues" evidence="1">
    <location>
        <begin position="76"/>
        <end position="88"/>
    </location>
</feature>
<organism evidence="3 4">
    <name type="scientific">Sclerotinia nivalis</name>
    <dbReference type="NCBI Taxonomy" id="352851"/>
    <lineage>
        <taxon>Eukaryota</taxon>
        <taxon>Fungi</taxon>
        <taxon>Dikarya</taxon>
        <taxon>Ascomycota</taxon>
        <taxon>Pezizomycotina</taxon>
        <taxon>Leotiomycetes</taxon>
        <taxon>Helotiales</taxon>
        <taxon>Sclerotiniaceae</taxon>
        <taxon>Sclerotinia</taxon>
    </lineage>
</organism>
<evidence type="ECO:0000256" key="2">
    <source>
        <dbReference type="SAM" id="Phobius"/>
    </source>
</evidence>
<dbReference type="AlphaFoldDB" id="A0A9X0DER8"/>
<evidence type="ECO:0000313" key="3">
    <source>
        <dbReference type="EMBL" id="KAJ8058922.1"/>
    </source>
</evidence>
<keyword evidence="2" id="KW-1133">Transmembrane helix</keyword>
<evidence type="ECO:0000256" key="1">
    <source>
        <dbReference type="SAM" id="MobiDB-lite"/>
    </source>
</evidence>
<comment type="caution">
    <text evidence="3">The sequence shown here is derived from an EMBL/GenBank/DDBJ whole genome shotgun (WGS) entry which is preliminary data.</text>
</comment>
<feature type="region of interest" description="Disordered" evidence="1">
    <location>
        <begin position="60"/>
        <end position="113"/>
    </location>
</feature>
<feature type="compositionally biased region" description="Basic residues" evidence="1">
    <location>
        <begin position="64"/>
        <end position="74"/>
    </location>
</feature>
<gene>
    <name evidence="3" type="ORF">OCU04_011907</name>
</gene>
<dbReference type="OrthoDB" id="3498329at2759"/>
<protein>
    <submittedName>
        <fullName evidence="3">Uncharacterized protein</fullName>
    </submittedName>
</protein>
<feature type="compositionally biased region" description="Basic and acidic residues" evidence="1">
    <location>
        <begin position="96"/>
        <end position="113"/>
    </location>
</feature>
<proteinExistence type="predicted"/>
<keyword evidence="2" id="KW-0472">Membrane</keyword>
<reference evidence="3" key="1">
    <citation type="submission" date="2022-11" db="EMBL/GenBank/DDBJ databases">
        <title>Genome Resource of Sclerotinia nivalis Strain SnTB1, a Plant Pathogen Isolated from American Ginseng.</title>
        <authorList>
            <person name="Fan S."/>
        </authorList>
    </citation>
    <scope>NUCLEOTIDE SEQUENCE</scope>
    <source>
        <strain evidence="3">SnTB1</strain>
    </source>
</reference>